<reference evidence="5 6" key="1">
    <citation type="journal article" date="2018" name="Nat. Ecol. Evol.">
        <title>Shark genomes provide insights into elasmobranch evolution and the origin of vertebrates.</title>
        <authorList>
            <person name="Hara Y"/>
            <person name="Yamaguchi K"/>
            <person name="Onimaru K"/>
            <person name="Kadota M"/>
            <person name="Koyanagi M"/>
            <person name="Keeley SD"/>
            <person name="Tatsumi K"/>
            <person name="Tanaka K"/>
            <person name="Motone F"/>
            <person name="Kageyama Y"/>
            <person name="Nozu R"/>
            <person name="Adachi N"/>
            <person name="Nishimura O"/>
            <person name="Nakagawa R"/>
            <person name="Tanegashima C"/>
            <person name="Kiyatake I"/>
            <person name="Matsumoto R"/>
            <person name="Murakumo K"/>
            <person name="Nishida K"/>
            <person name="Terakita A"/>
            <person name="Kuratani S"/>
            <person name="Sato K"/>
            <person name="Hyodo S Kuraku.S."/>
        </authorList>
    </citation>
    <scope>NUCLEOTIDE SEQUENCE [LARGE SCALE GENOMIC DNA]</scope>
</reference>
<dbReference type="SUPFAM" id="SSF48726">
    <property type="entry name" value="Immunoglobulin"/>
    <property type="match status" value="1"/>
</dbReference>
<dbReference type="EMBL" id="BEZZ01000538">
    <property type="protein sequence ID" value="GCC33709.1"/>
    <property type="molecule type" value="Genomic_DNA"/>
</dbReference>
<name>A0A401STJ0_CHIPU</name>
<keyword evidence="6" id="KW-1185">Reference proteome</keyword>
<dbReference type="Pfam" id="PF07686">
    <property type="entry name" value="V-set"/>
    <property type="match status" value="1"/>
</dbReference>
<dbReference type="InterPro" id="IPR036179">
    <property type="entry name" value="Ig-like_dom_sf"/>
</dbReference>
<evidence type="ECO:0000313" key="6">
    <source>
        <dbReference type="Proteomes" id="UP000287033"/>
    </source>
</evidence>
<evidence type="ECO:0000313" key="5">
    <source>
        <dbReference type="EMBL" id="GCC33709.1"/>
    </source>
</evidence>
<organism evidence="5 6">
    <name type="scientific">Chiloscyllium punctatum</name>
    <name type="common">Brownbanded bambooshark</name>
    <name type="synonym">Hemiscyllium punctatum</name>
    <dbReference type="NCBI Taxonomy" id="137246"/>
    <lineage>
        <taxon>Eukaryota</taxon>
        <taxon>Metazoa</taxon>
        <taxon>Chordata</taxon>
        <taxon>Craniata</taxon>
        <taxon>Vertebrata</taxon>
        <taxon>Chondrichthyes</taxon>
        <taxon>Elasmobranchii</taxon>
        <taxon>Galeomorphii</taxon>
        <taxon>Galeoidea</taxon>
        <taxon>Orectolobiformes</taxon>
        <taxon>Hemiscylliidae</taxon>
        <taxon>Chiloscyllium</taxon>
    </lineage>
</organism>
<keyword evidence="2" id="KW-0391">Immunity</keyword>
<dbReference type="AlphaFoldDB" id="A0A401STJ0"/>
<dbReference type="GO" id="GO:0007166">
    <property type="term" value="P:cell surface receptor signaling pathway"/>
    <property type="evidence" value="ECO:0007669"/>
    <property type="project" value="TreeGrafter"/>
</dbReference>
<dbReference type="SMART" id="SM00406">
    <property type="entry name" value="IGv"/>
    <property type="match status" value="1"/>
</dbReference>
<evidence type="ECO:0000256" key="3">
    <source>
        <dbReference type="SAM" id="SignalP"/>
    </source>
</evidence>
<proteinExistence type="predicted"/>
<dbReference type="InterPro" id="IPR007110">
    <property type="entry name" value="Ig-like_dom"/>
</dbReference>
<dbReference type="InterPro" id="IPR050413">
    <property type="entry name" value="TCR_beta_variable"/>
</dbReference>
<protein>
    <recommendedName>
        <fullName evidence="4">Ig-like domain-containing protein</fullName>
    </recommendedName>
</protein>
<dbReference type="Gene3D" id="2.60.40.10">
    <property type="entry name" value="Immunoglobulins"/>
    <property type="match status" value="1"/>
</dbReference>
<evidence type="ECO:0000256" key="2">
    <source>
        <dbReference type="ARBA" id="ARBA00022859"/>
    </source>
</evidence>
<dbReference type="InterPro" id="IPR013783">
    <property type="entry name" value="Ig-like_fold"/>
</dbReference>
<dbReference type="OrthoDB" id="8947657at2759"/>
<dbReference type="PANTHER" id="PTHR23268">
    <property type="entry name" value="T-CELL RECEPTOR BETA CHAIN"/>
    <property type="match status" value="1"/>
</dbReference>
<dbReference type="GO" id="GO:0005886">
    <property type="term" value="C:plasma membrane"/>
    <property type="evidence" value="ECO:0007669"/>
    <property type="project" value="TreeGrafter"/>
</dbReference>
<dbReference type="Proteomes" id="UP000287033">
    <property type="component" value="Unassembled WGS sequence"/>
</dbReference>
<feature type="signal peptide" evidence="3">
    <location>
        <begin position="1"/>
        <end position="20"/>
    </location>
</feature>
<dbReference type="PANTHER" id="PTHR23268:SF117">
    <property type="entry name" value="T CELL RECEPTOR BETA VARIABLE 29-1"/>
    <property type="match status" value="1"/>
</dbReference>
<feature type="chain" id="PRO_5019219219" description="Ig-like domain-containing protein" evidence="3">
    <location>
        <begin position="21"/>
        <end position="124"/>
    </location>
</feature>
<keyword evidence="1 3" id="KW-0732">Signal</keyword>
<evidence type="ECO:0000256" key="1">
    <source>
        <dbReference type="ARBA" id="ARBA00022729"/>
    </source>
</evidence>
<dbReference type="OMA" id="CHQDNTA"/>
<dbReference type="STRING" id="137246.A0A401STJ0"/>
<accession>A0A401STJ0</accession>
<evidence type="ECO:0000259" key="4">
    <source>
        <dbReference type="PROSITE" id="PS50835"/>
    </source>
</evidence>
<dbReference type="InterPro" id="IPR013106">
    <property type="entry name" value="Ig_V-set"/>
</dbReference>
<comment type="caution">
    <text evidence="5">The sequence shown here is derived from an EMBL/GenBank/DDBJ whole genome shotgun (WGS) entry which is preliminary data.</text>
</comment>
<dbReference type="GO" id="GO:0002376">
    <property type="term" value="P:immune system process"/>
    <property type="evidence" value="ECO:0007669"/>
    <property type="project" value="UniProtKB-KW"/>
</dbReference>
<sequence length="124" mass="13607">MRLSLIVFGGFLLALSGSWGDEVRQWPASLALNPRGSVELSCLQEGTIRDNMFWYRQSADGSFALIGYMYLAGEAQYEDGFKSGFTITKTMGNKKSTLKIDSVELTDSASYFCAASNTALHGLR</sequence>
<gene>
    <name evidence="5" type="ORF">chiPu_0012179</name>
</gene>
<feature type="domain" description="Ig-like" evidence="4">
    <location>
        <begin position="21"/>
        <end position="124"/>
    </location>
</feature>
<dbReference type="PROSITE" id="PS50835">
    <property type="entry name" value="IG_LIKE"/>
    <property type="match status" value="1"/>
</dbReference>